<evidence type="ECO:0000313" key="2">
    <source>
        <dbReference type="Proteomes" id="UP001497535"/>
    </source>
</evidence>
<sequence>MRFSKNHISGPEKDISKPFCGKYSEKYALSNGLVKFVPKNFSEKVGFGISGRSGLSRPIFIFMKNAETCQLRYELSFRLVYRTYFLNEKLRIKKKFSSASILFSTTPIVEPEWEGYIRDIAKLIVQTPTQNGLLDIRNRFYELLCRCIPSSIIFTHLILELSKIRDTSPIFPSIVSTAAEYEHSTRLGSKDIIHLEAFVATVMSLIVEKRLQKI</sequence>
<organism evidence="1 2">
    <name type="scientific">Meloidogyne enterolobii</name>
    <name type="common">Root-knot nematode worm</name>
    <name type="synonym">Meloidogyne mayaguensis</name>
    <dbReference type="NCBI Taxonomy" id="390850"/>
    <lineage>
        <taxon>Eukaryota</taxon>
        <taxon>Metazoa</taxon>
        <taxon>Ecdysozoa</taxon>
        <taxon>Nematoda</taxon>
        <taxon>Chromadorea</taxon>
        <taxon>Rhabditida</taxon>
        <taxon>Tylenchina</taxon>
        <taxon>Tylenchomorpha</taxon>
        <taxon>Tylenchoidea</taxon>
        <taxon>Meloidogynidae</taxon>
        <taxon>Meloidogyninae</taxon>
        <taxon>Meloidogyne</taxon>
    </lineage>
</organism>
<gene>
    <name evidence="1" type="ORF">MENTE1834_LOCUS14797</name>
</gene>
<comment type="caution">
    <text evidence="1">The sequence shown here is derived from an EMBL/GenBank/DDBJ whole genome shotgun (WGS) entry which is preliminary data.</text>
</comment>
<protein>
    <submittedName>
        <fullName evidence="1">Uncharacterized protein</fullName>
    </submittedName>
</protein>
<dbReference type="EMBL" id="CAVMJV010000016">
    <property type="protein sequence ID" value="CAK5056032.1"/>
    <property type="molecule type" value="Genomic_DNA"/>
</dbReference>
<dbReference type="Proteomes" id="UP001497535">
    <property type="component" value="Unassembled WGS sequence"/>
</dbReference>
<reference evidence="1" key="1">
    <citation type="submission" date="2023-11" db="EMBL/GenBank/DDBJ databases">
        <authorList>
            <person name="Poullet M."/>
        </authorList>
    </citation>
    <scope>NUCLEOTIDE SEQUENCE</scope>
    <source>
        <strain evidence="1">E1834</strain>
    </source>
</reference>
<accession>A0ACB0YPP6</accession>
<name>A0ACB0YPP6_MELEN</name>
<evidence type="ECO:0000313" key="1">
    <source>
        <dbReference type="EMBL" id="CAK5056032.1"/>
    </source>
</evidence>
<keyword evidence="2" id="KW-1185">Reference proteome</keyword>
<proteinExistence type="predicted"/>